<dbReference type="KEGG" id="chih:GWR21_23860"/>
<name>A0A6B9ZPE2_9BACT</name>
<keyword evidence="1" id="KW-1133">Transmembrane helix</keyword>
<feature type="transmembrane region" description="Helical" evidence="1">
    <location>
        <begin position="78"/>
        <end position="98"/>
    </location>
</feature>
<organism evidence="2 3">
    <name type="scientific">Chitinophaga agri</name>
    <dbReference type="NCBI Taxonomy" id="2703787"/>
    <lineage>
        <taxon>Bacteria</taxon>
        <taxon>Pseudomonadati</taxon>
        <taxon>Bacteroidota</taxon>
        <taxon>Chitinophagia</taxon>
        <taxon>Chitinophagales</taxon>
        <taxon>Chitinophagaceae</taxon>
        <taxon>Chitinophaga</taxon>
    </lineage>
</organism>
<dbReference type="AlphaFoldDB" id="A0A6B9ZPE2"/>
<proteinExistence type="predicted"/>
<dbReference type="EMBL" id="CP048113">
    <property type="protein sequence ID" value="QHS62513.1"/>
    <property type="molecule type" value="Genomic_DNA"/>
</dbReference>
<feature type="transmembrane region" description="Helical" evidence="1">
    <location>
        <begin position="40"/>
        <end position="57"/>
    </location>
</feature>
<evidence type="ECO:0000313" key="2">
    <source>
        <dbReference type="EMBL" id="QHS62513.1"/>
    </source>
</evidence>
<dbReference type="Proteomes" id="UP000476411">
    <property type="component" value="Chromosome"/>
</dbReference>
<accession>A0A6B9ZPE2</accession>
<evidence type="ECO:0000313" key="3">
    <source>
        <dbReference type="Proteomes" id="UP000476411"/>
    </source>
</evidence>
<protein>
    <submittedName>
        <fullName evidence="2">Uncharacterized protein</fullName>
    </submittedName>
</protein>
<gene>
    <name evidence="2" type="ORF">GWR21_23860</name>
</gene>
<reference evidence="2 3" key="1">
    <citation type="submission" date="2020-01" db="EMBL/GenBank/DDBJ databases">
        <title>Complete genome sequence of Chitinophaga sp. H33E-04 isolated from quinoa roots.</title>
        <authorList>
            <person name="Weon H.-Y."/>
            <person name="Lee S.A."/>
        </authorList>
    </citation>
    <scope>NUCLEOTIDE SEQUENCE [LARGE SCALE GENOMIC DNA]</scope>
    <source>
        <strain evidence="2 3">H33E-04</strain>
    </source>
</reference>
<keyword evidence="3" id="KW-1185">Reference proteome</keyword>
<keyword evidence="1" id="KW-0472">Membrane</keyword>
<keyword evidence="1" id="KW-0812">Transmembrane</keyword>
<feature type="transmembrane region" description="Helical" evidence="1">
    <location>
        <begin position="110"/>
        <end position="128"/>
    </location>
</feature>
<dbReference type="RefSeq" id="WP_162334148.1">
    <property type="nucleotide sequence ID" value="NZ_CP048113.1"/>
</dbReference>
<evidence type="ECO:0000256" key="1">
    <source>
        <dbReference type="SAM" id="Phobius"/>
    </source>
</evidence>
<sequence>MLYIAGFFLCTTLLAAPYVRLVAAAFGRGIYVDNFGDSPALTVLLMLVFSSVFCWVNRKIFKAIRRESNRMWALHLPIDILLFAVSVLLVIFMNAFWHNANVPMRSLLDPVMMLLLLSAKYTFMQVWYTSRDNKYASR</sequence>